<keyword evidence="1" id="KW-0812">Transmembrane</keyword>
<feature type="transmembrane region" description="Helical" evidence="1">
    <location>
        <begin position="75"/>
        <end position="98"/>
    </location>
</feature>
<feature type="transmembrane region" description="Helical" evidence="1">
    <location>
        <begin position="104"/>
        <end position="127"/>
    </location>
</feature>
<evidence type="ECO:0000313" key="3">
    <source>
        <dbReference type="Proteomes" id="UP000230002"/>
    </source>
</evidence>
<evidence type="ECO:0000256" key="1">
    <source>
        <dbReference type="SAM" id="Phobius"/>
    </source>
</evidence>
<organism evidence="2 3">
    <name type="scientific">Ganoderma sinense ZZ0214-1</name>
    <dbReference type="NCBI Taxonomy" id="1077348"/>
    <lineage>
        <taxon>Eukaryota</taxon>
        <taxon>Fungi</taxon>
        <taxon>Dikarya</taxon>
        <taxon>Basidiomycota</taxon>
        <taxon>Agaricomycotina</taxon>
        <taxon>Agaricomycetes</taxon>
        <taxon>Polyporales</taxon>
        <taxon>Polyporaceae</taxon>
        <taxon>Ganoderma</taxon>
    </lineage>
</organism>
<gene>
    <name evidence="2" type="ORF">GSI_13107</name>
</gene>
<dbReference type="Proteomes" id="UP000230002">
    <property type="component" value="Unassembled WGS sequence"/>
</dbReference>
<keyword evidence="3" id="KW-1185">Reference proteome</keyword>
<proteinExistence type="predicted"/>
<accession>A0A2G8RV60</accession>
<sequence length="188" mass="21426">MPWLWLHKLHRILGLRRILCLRNGWRAIWWRWRGRPRLGRTTVGGLAVRTIALLHRAVLHLVLRSSHRRLRSPRAVRIGLGETALPLALLPLLFLAFLLSPFPLLPLLLLLLLLLLVSGSWSALRVLSLPLSLVLTRLVDNAEVPEHQVADENLLVQRSSRIRELDVTEAVYGALDVDGVSRIHPELR</sequence>
<reference evidence="2 3" key="1">
    <citation type="journal article" date="2015" name="Sci. Rep.">
        <title>Chromosome-level genome map provides insights into diverse defense mechanisms in the medicinal fungus Ganoderma sinense.</title>
        <authorList>
            <person name="Zhu Y."/>
            <person name="Xu J."/>
            <person name="Sun C."/>
            <person name="Zhou S."/>
            <person name="Xu H."/>
            <person name="Nelson D.R."/>
            <person name="Qian J."/>
            <person name="Song J."/>
            <person name="Luo H."/>
            <person name="Xiang L."/>
            <person name="Li Y."/>
            <person name="Xu Z."/>
            <person name="Ji A."/>
            <person name="Wang L."/>
            <person name="Lu S."/>
            <person name="Hayward A."/>
            <person name="Sun W."/>
            <person name="Li X."/>
            <person name="Schwartz D.C."/>
            <person name="Wang Y."/>
            <person name="Chen S."/>
        </authorList>
    </citation>
    <scope>NUCLEOTIDE SEQUENCE [LARGE SCALE GENOMIC DNA]</scope>
    <source>
        <strain evidence="2 3">ZZ0214-1</strain>
    </source>
</reference>
<dbReference type="AlphaFoldDB" id="A0A2G8RV60"/>
<keyword evidence="1" id="KW-0472">Membrane</keyword>
<protein>
    <submittedName>
        <fullName evidence="2">Uncharacterized protein</fullName>
    </submittedName>
</protein>
<evidence type="ECO:0000313" key="2">
    <source>
        <dbReference type="EMBL" id="PIL25218.1"/>
    </source>
</evidence>
<comment type="caution">
    <text evidence="2">The sequence shown here is derived from an EMBL/GenBank/DDBJ whole genome shotgun (WGS) entry which is preliminary data.</text>
</comment>
<keyword evidence="1" id="KW-1133">Transmembrane helix</keyword>
<name>A0A2G8RV60_9APHY</name>
<dbReference type="EMBL" id="AYKW01000056">
    <property type="protein sequence ID" value="PIL25218.1"/>
    <property type="molecule type" value="Genomic_DNA"/>
</dbReference>